<reference evidence="2" key="1">
    <citation type="journal article" date="2019" name="Int. J. Syst. Evol. Microbiol.">
        <title>The Global Catalogue of Microorganisms (GCM) 10K type strain sequencing project: providing services to taxonomists for standard genome sequencing and annotation.</title>
        <authorList>
            <consortium name="The Broad Institute Genomics Platform"/>
            <consortium name="The Broad Institute Genome Sequencing Center for Infectious Disease"/>
            <person name="Wu L."/>
            <person name="Ma J."/>
        </authorList>
    </citation>
    <scope>NUCLEOTIDE SEQUENCE [LARGE SCALE GENOMIC DNA]</scope>
    <source>
        <strain evidence="2">JCM 14560</strain>
    </source>
</reference>
<proteinExistence type="predicted"/>
<dbReference type="EMBL" id="BAAANT010000049">
    <property type="protein sequence ID" value="GAA2155938.1"/>
    <property type="molecule type" value="Genomic_DNA"/>
</dbReference>
<keyword evidence="2" id="KW-1185">Reference proteome</keyword>
<gene>
    <name evidence="1" type="ORF">GCM10009760_56370</name>
</gene>
<evidence type="ECO:0008006" key="3">
    <source>
        <dbReference type="Google" id="ProtNLM"/>
    </source>
</evidence>
<name>A0ABP5M2N2_9ACTN</name>
<comment type="caution">
    <text evidence="1">The sequence shown here is derived from an EMBL/GenBank/DDBJ whole genome shotgun (WGS) entry which is preliminary data.</text>
</comment>
<evidence type="ECO:0000313" key="2">
    <source>
        <dbReference type="Proteomes" id="UP001422759"/>
    </source>
</evidence>
<dbReference type="RefSeq" id="WP_344468796.1">
    <property type="nucleotide sequence ID" value="NZ_BAAANT010000049.1"/>
</dbReference>
<evidence type="ECO:0000313" key="1">
    <source>
        <dbReference type="EMBL" id="GAA2155938.1"/>
    </source>
</evidence>
<protein>
    <recommendedName>
        <fullName evidence="3">FXSXX-COOH protein</fullName>
    </recommendedName>
</protein>
<dbReference type="Proteomes" id="UP001422759">
    <property type="component" value="Unassembled WGS sequence"/>
</dbReference>
<sequence>MAWTGPGTADEVTVPDIVGLLVTDARKVAWEAGLVADSWSRSFF</sequence>
<accession>A0ABP5M2N2</accession>
<organism evidence="1 2">
    <name type="scientific">Kitasatospora kazusensis</name>
    <dbReference type="NCBI Taxonomy" id="407974"/>
    <lineage>
        <taxon>Bacteria</taxon>
        <taxon>Bacillati</taxon>
        <taxon>Actinomycetota</taxon>
        <taxon>Actinomycetes</taxon>
        <taxon>Kitasatosporales</taxon>
        <taxon>Streptomycetaceae</taxon>
        <taxon>Kitasatospora</taxon>
    </lineage>
</organism>